<name>B4JG33_DROGR</name>
<evidence type="ECO:0000256" key="4">
    <source>
        <dbReference type="ARBA" id="ARBA00022856"/>
    </source>
</evidence>
<dbReference type="Pfam" id="PF00854">
    <property type="entry name" value="PTR2"/>
    <property type="match status" value="1"/>
</dbReference>
<organism evidence="9">
    <name type="scientific">Drosophila grimshawi</name>
    <name type="common">Hawaiian fruit fly</name>
    <name type="synonym">Idiomyia grimshawi</name>
    <dbReference type="NCBI Taxonomy" id="7222"/>
    <lineage>
        <taxon>Eukaryota</taxon>
        <taxon>Metazoa</taxon>
        <taxon>Ecdysozoa</taxon>
        <taxon>Arthropoda</taxon>
        <taxon>Hexapoda</taxon>
        <taxon>Insecta</taxon>
        <taxon>Pterygota</taxon>
        <taxon>Neoptera</taxon>
        <taxon>Endopterygota</taxon>
        <taxon>Diptera</taxon>
        <taxon>Brachycera</taxon>
        <taxon>Muscomorpha</taxon>
        <taxon>Ephydroidea</taxon>
        <taxon>Drosophilidae</taxon>
        <taxon>Drosophila</taxon>
        <taxon>Hawaiian Drosophila</taxon>
    </lineage>
</organism>
<evidence type="ECO:0000256" key="2">
    <source>
        <dbReference type="ARBA" id="ARBA00005982"/>
    </source>
</evidence>
<dbReference type="Gene3D" id="1.20.1250.20">
    <property type="entry name" value="MFS general substrate transporter like domains"/>
    <property type="match status" value="1"/>
</dbReference>
<dbReference type="Proteomes" id="UP000001070">
    <property type="component" value="Unassembled WGS sequence"/>
</dbReference>
<dbReference type="InterPro" id="IPR018456">
    <property type="entry name" value="PTR2_symporter_CS"/>
</dbReference>
<dbReference type="eggNOG" id="KOG1237">
    <property type="taxonomic scope" value="Eukaryota"/>
</dbReference>
<feature type="transmembrane region" description="Helical" evidence="7">
    <location>
        <begin position="235"/>
        <end position="256"/>
    </location>
</feature>
<feature type="transmembrane region" description="Helical" evidence="7">
    <location>
        <begin position="134"/>
        <end position="154"/>
    </location>
</feature>
<dbReference type="GO" id="GO:0022857">
    <property type="term" value="F:transmembrane transporter activity"/>
    <property type="evidence" value="ECO:0007669"/>
    <property type="project" value="InterPro"/>
</dbReference>
<evidence type="ECO:0000313" key="9">
    <source>
        <dbReference type="Proteomes" id="UP000001070"/>
    </source>
</evidence>
<comment type="subcellular location">
    <subcellularLocation>
        <location evidence="1">Membrane</location>
        <topology evidence="1">Multi-pass membrane protein</topology>
    </subcellularLocation>
</comment>
<dbReference type="PANTHER" id="PTHR11654">
    <property type="entry name" value="OLIGOPEPTIDE TRANSPORTER-RELATED"/>
    <property type="match status" value="1"/>
</dbReference>
<proteinExistence type="inferred from homology"/>
<gene>
    <name evidence="8" type="primary">Dgri\GH18191</name>
    <name evidence="8" type="ORF">Dgri_GH18191</name>
</gene>
<evidence type="ECO:0000256" key="1">
    <source>
        <dbReference type="ARBA" id="ARBA00004141"/>
    </source>
</evidence>
<dbReference type="InParanoid" id="B4JG33"/>
<keyword evidence="4" id="KW-0571">Peptide transport</keyword>
<evidence type="ECO:0000256" key="5">
    <source>
        <dbReference type="ARBA" id="ARBA00022989"/>
    </source>
</evidence>
<dbReference type="GO" id="GO:0006857">
    <property type="term" value="P:oligopeptide transport"/>
    <property type="evidence" value="ECO:0007669"/>
    <property type="project" value="InterPro"/>
</dbReference>
<accession>B4JG33</accession>
<evidence type="ECO:0000256" key="7">
    <source>
        <dbReference type="SAM" id="Phobius"/>
    </source>
</evidence>
<keyword evidence="5 7" id="KW-1133">Transmembrane helix</keyword>
<feature type="transmembrane region" description="Helical" evidence="7">
    <location>
        <begin position="102"/>
        <end position="122"/>
    </location>
</feature>
<dbReference type="SMR" id="B4JG33"/>
<keyword evidence="3 7" id="KW-0812">Transmembrane</keyword>
<dbReference type="KEGG" id="dgr:6563508"/>
<dbReference type="OrthoDB" id="8904098at2759"/>
<dbReference type="GO" id="GO:0016020">
    <property type="term" value="C:membrane"/>
    <property type="evidence" value="ECO:0007669"/>
    <property type="project" value="UniProtKB-SubCell"/>
</dbReference>
<comment type="similarity">
    <text evidence="2">Belongs to the major facilitator superfamily. Proton-dependent oligopeptide transporter (POT/PTR) (TC 2.A.17) family.</text>
</comment>
<dbReference type="InterPro" id="IPR000109">
    <property type="entry name" value="POT_fam"/>
</dbReference>
<dbReference type="HOGENOM" id="CLU_004790_3_1_1"/>
<sequence length="554" mass="62205">MYRATEIGSEETLPALAGLTQTSADSLTDFGEYAKLRKPRSSLPNYGFAPISNIRLEYKYPRAVCFILATKFFEAFAANGMRTILVLFLRDDLTFTESESTIVLHIFNFFGQFCPIIGAIVADSYIGNVRTISGFSFLYATGWVLLTMTSVPYAGMPVTAFLLISISLIAVGNGSVRACITSLGALQFKLPEQAAQLAEYFSFYYFVYYFGIFLSKILPPMVRANTQCFEKTTCYPAVFGTLCSAFMVSWIIFLIGKCFYKKEKLSGDNILFKLCGCIKVALLQKWRRRNSAKRCNYWLHNAVGSYDAHFVDDVSKVLRISKLFIPLPIYFALLAQQDSSWTFQATMMNTTVLGVTIEPDQAKAVGPIFLFMLIPLWQYVSAPLLRRWFHWELQPLHSVTVGGICSAAAYFSAGVLQARIMELPTGSINISWQLPQFLLLMMGELLLSIPGLQFAFTQAPSSMKSVVTAAWFLNNAFGNLIVVLVTQLDTFNSQKDEYFFYAVVMLVCIIIFAMLAYDYRLQERKSNFHARDLEILLPNLHDNAPSSSSQSVSV</sequence>
<evidence type="ECO:0000313" key="8">
    <source>
        <dbReference type="EMBL" id="EDV93600.1"/>
    </source>
</evidence>
<evidence type="ECO:0000256" key="3">
    <source>
        <dbReference type="ARBA" id="ARBA00022692"/>
    </source>
</evidence>
<dbReference type="AlphaFoldDB" id="B4JG33"/>
<feature type="transmembrane region" description="Helical" evidence="7">
    <location>
        <begin position="364"/>
        <end position="384"/>
    </location>
</feature>
<feature type="transmembrane region" description="Helical" evidence="7">
    <location>
        <begin position="160"/>
        <end position="185"/>
    </location>
</feature>
<dbReference type="EMBL" id="CH916369">
    <property type="protein sequence ID" value="EDV93600.1"/>
    <property type="molecule type" value="Genomic_DNA"/>
</dbReference>
<keyword evidence="9" id="KW-1185">Reference proteome</keyword>
<keyword evidence="4" id="KW-0813">Transport</keyword>
<feature type="transmembrane region" description="Helical" evidence="7">
    <location>
        <begin position="63"/>
        <end position="90"/>
    </location>
</feature>
<feature type="transmembrane region" description="Helical" evidence="7">
    <location>
        <begin position="396"/>
        <end position="416"/>
    </location>
</feature>
<reference evidence="8 9" key="1">
    <citation type="journal article" date="2007" name="Nature">
        <title>Evolution of genes and genomes on the Drosophila phylogeny.</title>
        <authorList>
            <consortium name="Drosophila 12 Genomes Consortium"/>
            <person name="Clark A.G."/>
            <person name="Eisen M.B."/>
            <person name="Smith D.R."/>
            <person name="Bergman C.M."/>
            <person name="Oliver B."/>
            <person name="Markow T.A."/>
            <person name="Kaufman T.C."/>
            <person name="Kellis M."/>
            <person name="Gelbart W."/>
            <person name="Iyer V.N."/>
            <person name="Pollard D.A."/>
            <person name="Sackton T.B."/>
            <person name="Larracuente A.M."/>
            <person name="Singh N.D."/>
            <person name="Abad J.P."/>
            <person name="Abt D.N."/>
            <person name="Adryan B."/>
            <person name="Aguade M."/>
            <person name="Akashi H."/>
            <person name="Anderson W.W."/>
            <person name="Aquadro C.F."/>
            <person name="Ardell D.H."/>
            <person name="Arguello R."/>
            <person name="Artieri C.G."/>
            <person name="Barbash D.A."/>
            <person name="Barker D."/>
            <person name="Barsanti P."/>
            <person name="Batterham P."/>
            <person name="Batzoglou S."/>
            <person name="Begun D."/>
            <person name="Bhutkar A."/>
            <person name="Blanco E."/>
            <person name="Bosak S.A."/>
            <person name="Bradley R.K."/>
            <person name="Brand A.D."/>
            <person name="Brent M.R."/>
            <person name="Brooks A.N."/>
            <person name="Brown R.H."/>
            <person name="Butlin R.K."/>
            <person name="Caggese C."/>
            <person name="Calvi B.R."/>
            <person name="Bernardo de Carvalho A."/>
            <person name="Caspi A."/>
            <person name="Castrezana S."/>
            <person name="Celniker S.E."/>
            <person name="Chang J.L."/>
            <person name="Chapple C."/>
            <person name="Chatterji S."/>
            <person name="Chinwalla A."/>
            <person name="Civetta A."/>
            <person name="Clifton S.W."/>
            <person name="Comeron J.M."/>
            <person name="Costello J.C."/>
            <person name="Coyne J.A."/>
            <person name="Daub J."/>
            <person name="David R.G."/>
            <person name="Delcher A.L."/>
            <person name="Delehaunty K."/>
            <person name="Do C.B."/>
            <person name="Ebling H."/>
            <person name="Edwards K."/>
            <person name="Eickbush T."/>
            <person name="Evans J.D."/>
            <person name="Filipski A."/>
            <person name="Findeiss S."/>
            <person name="Freyhult E."/>
            <person name="Fulton L."/>
            <person name="Fulton R."/>
            <person name="Garcia A.C."/>
            <person name="Gardiner A."/>
            <person name="Garfield D.A."/>
            <person name="Garvin B.E."/>
            <person name="Gibson G."/>
            <person name="Gilbert D."/>
            <person name="Gnerre S."/>
            <person name="Godfrey J."/>
            <person name="Good R."/>
            <person name="Gotea V."/>
            <person name="Gravely B."/>
            <person name="Greenberg A.J."/>
            <person name="Griffiths-Jones S."/>
            <person name="Gross S."/>
            <person name="Guigo R."/>
            <person name="Gustafson E.A."/>
            <person name="Haerty W."/>
            <person name="Hahn M.W."/>
            <person name="Halligan D.L."/>
            <person name="Halpern A.L."/>
            <person name="Halter G.M."/>
            <person name="Han M.V."/>
            <person name="Heger A."/>
            <person name="Hillier L."/>
            <person name="Hinrichs A.S."/>
            <person name="Holmes I."/>
            <person name="Hoskins R.A."/>
            <person name="Hubisz M.J."/>
            <person name="Hultmark D."/>
            <person name="Huntley M.A."/>
            <person name="Jaffe D.B."/>
            <person name="Jagadeeshan S."/>
            <person name="Jeck W.R."/>
            <person name="Johnson J."/>
            <person name="Jones C.D."/>
            <person name="Jordan W.C."/>
            <person name="Karpen G.H."/>
            <person name="Kataoka E."/>
            <person name="Keightley P.D."/>
            <person name="Kheradpour P."/>
            <person name="Kirkness E.F."/>
            <person name="Koerich L.B."/>
            <person name="Kristiansen K."/>
            <person name="Kudrna D."/>
            <person name="Kulathinal R.J."/>
            <person name="Kumar S."/>
            <person name="Kwok R."/>
            <person name="Lander E."/>
            <person name="Langley C.H."/>
            <person name="Lapoint R."/>
            <person name="Lazzaro B.P."/>
            <person name="Lee S.J."/>
            <person name="Levesque L."/>
            <person name="Li R."/>
            <person name="Lin C.F."/>
            <person name="Lin M.F."/>
            <person name="Lindblad-Toh K."/>
            <person name="Llopart A."/>
            <person name="Long M."/>
            <person name="Low L."/>
            <person name="Lozovsky E."/>
            <person name="Lu J."/>
            <person name="Luo M."/>
            <person name="Machado C.A."/>
            <person name="Makalowski W."/>
            <person name="Marzo M."/>
            <person name="Matsuda M."/>
            <person name="Matzkin L."/>
            <person name="McAllister B."/>
            <person name="McBride C.S."/>
            <person name="McKernan B."/>
            <person name="McKernan K."/>
            <person name="Mendez-Lago M."/>
            <person name="Minx P."/>
            <person name="Mollenhauer M.U."/>
            <person name="Montooth K."/>
            <person name="Mount S.M."/>
            <person name="Mu X."/>
            <person name="Myers E."/>
            <person name="Negre B."/>
            <person name="Newfeld S."/>
            <person name="Nielsen R."/>
            <person name="Noor M.A."/>
            <person name="O'Grady P."/>
            <person name="Pachter L."/>
            <person name="Papaceit M."/>
            <person name="Parisi M.J."/>
            <person name="Parisi M."/>
            <person name="Parts L."/>
            <person name="Pedersen J.S."/>
            <person name="Pesole G."/>
            <person name="Phillippy A.M."/>
            <person name="Ponting C.P."/>
            <person name="Pop M."/>
            <person name="Porcelli D."/>
            <person name="Powell J.R."/>
            <person name="Prohaska S."/>
            <person name="Pruitt K."/>
            <person name="Puig M."/>
            <person name="Quesneville H."/>
            <person name="Ram K.R."/>
            <person name="Rand D."/>
            <person name="Rasmussen M.D."/>
            <person name="Reed L.K."/>
            <person name="Reenan R."/>
            <person name="Reily A."/>
            <person name="Remington K.A."/>
            <person name="Rieger T.T."/>
            <person name="Ritchie M.G."/>
            <person name="Robin C."/>
            <person name="Rogers Y.H."/>
            <person name="Rohde C."/>
            <person name="Rozas J."/>
            <person name="Rubenfield M.J."/>
            <person name="Ruiz A."/>
            <person name="Russo S."/>
            <person name="Salzberg S.L."/>
            <person name="Sanchez-Gracia A."/>
            <person name="Saranga D.J."/>
            <person name="Sato H."/>
            <person name="Schaeffer S.W."/>
            <person name="Schatz M.C."/>
            <person name="Schlenke T."/>
            <person name="Schwartz R."/>
            <person name="Segarra C."/>
            <person name="Singh R.S."/>
            <person name="Sirot L."/>
            <person name="Sirota M."/>
            <person name="Sisneros N.B."/>
            <person name="Smith C.D."/>
            <person name="Smith T.F."/>
            <person name="Spieth J."/>
            <person name="Stage D.E."/>
            <person name="Stark A."/>
            <person name="Stephan W."/>
            <person name="Strausberg R.L."/>
            <person name="Strempel S."/>
            <person name="Sturgill D."/>
            <person name="Sutton G."/>
            <person name="Sutton G.G."/>
            <person name="Tao W."/>
            <person name="Teichmann S."/>
            <person name="Tobari Y.N."/>
            <person name="Tomimura Y."/>
            <person name="Tsolas J.M."/>
            <person name="Valente V.L."/>
            <person name="Venter E."/>
            <person name="Venter J.C."/>
            <person name="Vicario S."/>
            <person name="Vieira F.G."/>
            <person name="Vilella A.J."/>
            <person name="Villasante A."/>
            <person name="Walenz B."/>
            <person name="Wang J."/>
            <person name="Wasserman M."/>
            <person name="Watts T."/>
            <person name="Wilson D."/>
            <person name="Wilson R.K."/>
            <person name="Wing R.A."/>
            <person name="Wolfner M.F."/>
            <person name="Wong A."/>
            <person name="Wong G.K."/>
            <person name="Wu C.I."/>
            <person name="Wu G."/>
            <person name="Yamamoto D."/>
            <person name="Yang H.P."/>
            <person name="Yang S.P."/>
            <person name="Yorke J.A."/>
            <person name="Yoshida K."/>
            <person name="Zdobnov E."/>
            <person name="Zhang P."/>
            <person name="Zhang Y."/>
            <person name="Zimin A.V."/>
            <person name="Baldwin J."/>
            <person name="Abdouelleil A."/>
            <person name="Abdulkadir J."/>
            <person name="Abebe A."/>
            <person name="Abera B."/>
            <person name="Abreu J."/>
            <person name="Acer S.C."/>
            <person name="Aftuck L."/>
            <person name="Alexander A."/>
            <person name="An P."/>
            <person name="Anderson E."/>
            <person name="Anderson S."/>
            <person name="Arachi H."/>
            <person name="Azer M."/>
            <person name="Bachantsang P."/>
            <person name="Barry A."/>
            <person name="Bayul T."/>
            <person name="Berlin A."/>
            <person name="Bessette D."/>
            <person name="Bloom T."/>
            <person name="Blye J."/>
            <person name="Boguslavskiy L."/>
            <person name="Bonnet C."/>
            <person name="Boukhgalter B."/>
            <person name="Bourzgui I."/>
            <person name="Brown A."/>
            <person name="Cahill P."/>
            <person name="Channer S."/>
            <person name="Cheshatsang Y."/>
            <person name="Chuda L."/>
            <person name="Citroen M."/>
            <person name="Collymore A."/>
            <person name="Cooke P."/>
            <person name="Costello M."/>
            <person name="D'Aco K."/>
            <person name="Daza R."/>
            <person name="De Haan G."/>
            <person name="DeGray S."/>
            <person name="DeMaso C."/>
            <person name="Dhargay N."/>
            <person name="Dooley K."/>
            <person name="Dooley E."/>
            <person name="Doricent M."/>
            <person name="Dorje P."/>
            <person name="Dorjee K."/>
            <person name="Dupes A."/>
            <person name="Elong R."/>
            <person name="Falk J."/>
            <person name="Farina A."/>
            <person name="Faro S."/>
            <person name="Ferguson D."/>
            <person name="Fisher S."/>
            <person name="Foley C.D."/>
            <person name="Franke A."/>
            <person name="Friedrich D."/>
            <person name="Gadbois L."/>
            <person name="Gearin G."/>
            <person name="Gearin C.R."/>
            <person name="Giannoukos G."/>
            <person name="Goode T."/>
            <person name="Graham J."/>
            <person name="Grandbois E."/>
            <person name="Grewal S."/>
            <person name="Gyaltsen K."/>
            <person name="Hafez N."/>
            <person name="Hagos B."/>
            <person name="Hall J."/>
            <person name="Henson C."/>
            <person name="Hollinger A."/>
            <person name="Honan T."/>
            <person name="Huard M.D."/>
            <person name="Hughes L."/>
            <person name="Hurhula B."/>
            <person name="Husby M.E."/>
            <person name="Kamat A."/>
            <person name="Kanga B."/>
            <person name="Kashin S."/>
            <person name="Khazanovich D."/>
            <person name="Kisner P."/>
            <person name="Lance K."/>
            <person name="Lara M."/>
            <person name="Lee W."/>
            <person name="Lennon N."/>
            <person name="Letendre F."/>
            <person name="LeVine R."/>
            <person name="Lipovsky A."/>
            <person name="Liu X."/>
            <person name="Liu J."/>
            <person name="Liu S."/>
            <person name="Lokyitsang T."/>
            <person name="Lokyitsang Y."/>
            <person name="Lubonja R."/>
            <person name="Lui A."/>
            <person name="MacDonald P."/>
            <person name="Magnisalis V."/>
            <person name="Maru K."/>
            <person name="Matthews C."/>
            <person name="McCusker W."/>
            <person name="McDonough S."/>
            <person name="Mehta T."/>
            <person name="Meldrim J."/>
            <person name="Meneus L."/>
            <person name="Mihai O."/>
            <person name="Mihalev A."/>
            <person name="Mihova T."/>
            <person name="Mittelman R."/>
            <person name="Mlenga V."/>
            <person name="Montmayeur A."/>
            <person name="Mulrain L."/>
            <person name="Navidi A."/>
            <person name="Naylor J."/>
            <person name="Negash T."/>
            <person name="Nguyen T."/>
            <person name="Nguyen N."/>
            <person name="Nicol R."/>
            <person name="Norbu C."/>
            <person name="Norbu N."/>
            <person name="Novod N."/>
            <person name="O'Neill B."/>
            <person name="Osman S."/>
            <person name="Markiewicz E."/>
            <person name="Oyono O.L."/>
            <person name="Patti C."/>
            <person name="Phunkhang P."/>
            <person name="Pierre F."/>
            <person name="Priest M."/>
            <person name="Raghuraman S."/>
            <person name="Rege F."/>
            <person name="Reyes R."/>
            <person name="Rise C."/>
            <person name="Rogov P."/>
            <person name="Ross K."/>
            <person name="Ryan E."/>
            <person name="Settipalli S."/>
            <person name="Shea T."/>
            <person name="Sherpa N."/>
            <person name="Shi L."/>
            <person name="Shih D."/>
            <person name="Sparrow T."/>
            <person name="Spaulding J."/>
            <person name="Stalker J."/>
            <person name="Stange-Thomann N."/>
            <person name="Stavropoulos S."/>
            <person name="Stone C."/>
            <person name="Strader C."/>
            <person name="Tesfaye S."/>
            <person name="Thomson T."/>
            <person name="Thoulutsang Y."/>
            <person name="Thoulutsang D."/>
            <person name="Topham K."/>
            <person name="Topping I."/>
            <person name="Tsamla T."/>
            <person name="Vassiliev H."/>
            <person name="Vo A."/>
            <person name="Wangchuk T."/>
            <person name="Wangdi T."/>
            <person name="Weiand M."/>
            <person name="Wilkinson J."/>
            <person name="Wilson A."/>
            <person name="Yadav S."/>
            <person name="Young G."/>
            <person name="Yu Q."/>
            <person name="Zembek L."/>
            <person name="Zhong D."/>
            <person name="Zimmer A."/>
            <person name="Zwirko Z."/>
            <person name="Jaffe D.B."/>
            <person name="Alvarez P."/>
            <person name="Brockman W."/>
            <person name="Butler J."/>
            <person name="Chin C."/>
            <person name="Gnerre S."/>
            <person name="Grabherr M."/>
            <person name="Kleber M."/>
            <person name="Mauceli E."/>
            <person name="MacCallum I."/>
        </authorList>
    </citation>
    <scope>NUCLEOTIDE SEQUENCE [LARGE SCALE GENOMIC DNA]</scope>
    <source>
        <strain evidence="9">Tucson 15287-2541.00</strain>
    </source>
</reference>
<feature type="transmembrane region" description="Helical" evidence="7">
    <location>
        <begin position="436"/>
        <end position="456"/>
    </location>
</feature>
<feature type="transmembrane region" description="Helical" evidence="7">
    <location>
        <begin position="468"/>
        <end position="486"/>
    </location>
</feature>
<dbReference type="PROSITE" id="PS01022">
    <property type="entry name" value="PTR2_1"/>
    <property type="match status" value="1"/>
</dbReference>
<dbReference type="OMA" id="DSYMGNV"/>
<feature type="transmembrane region" description="Helical" evidence="7">
    <location>
        <begin position="498"/>
        <end position="517"/>
    </location>
</feature>
<dbReference type="FunCoup" id="B4JG33">
    <property type="interactions" value="4"/>
</dbReference>
<dbReference type="SUPFAM" id="SSF103473">
    <property type="entry name" value="MFS general substrate transporter"/>
    <property type="match status" value="2"/>
</dbReference>
<keyword evidence="4" id="KW-0653">Protein transport</keyword>
<feature type="transmembrane region" description="Helical" evidence="7">
    <location>
        <begin position="197"/>
        <end position="215"/>
    </location>
</feature>
<keyword evidence="6 7" id="KW-0472">Membrane</keyword>
<dbReference type="InterPro" id="IPR036259">
    <property type="entry name" value="MFS_trans_sf"/>
</dbReference>
<evidence type="ECO:0000256" key="6">
    <source>
        <dbReference type="ARBA" id="ARBA00023136"/>
    </source>
</evidence>
<dbReference type="PhylomeDB" id="B4JG33"/>
<protein>
    <submittedName>
        <fullName evidence="8">GH18191</fullName>
    </submittedName>
</protein>